<dbReference type="STRING" id="247633.GP2143_15181"/>
<feature type="domain" description="N-acetyltransferase" evidence="1">
    <location>
        <begin position="1"/>
        <end position="132"/>
    </location>
</feature>
<protein>
    <submittedName>
        <fullName evidence="2">Hypothetical acetyltransferase</fullName>
    </submittedName>
</protein>
<dbReference type="SUPFAM" id="SSF55729">
    <property type="entry name" value="Acyl-CoA N-acyltransferases (Nat)"/>
    <property type="match status" value="1"/>
</dbReference>
<dbReference type="InterPro" id="IPR000182">
    <property type="entry name" value="GNAT_dom"/>
</dbReference>
<dbReference type="Pfam" id="PF13508">
    <property type="entry name" value="Acetyltransf_7"/>
    <property type="match status" value="1"/>
</dbReference>
<organism evidence="2 3">
    <name type="scientific">marine gamma proteobacterium HTCC2143</name>
    <dbReference type="NCBI Taxonomy" id="247633"/>
    <lineage>
        <taxon>Bacteria</taxon>
        <taxon>Pseudomonadati</taxon>
        <taxon>Pseudomonadota</taxon>
        <taxon>Gammaproteobacteria</taxon>
        <taxon>Cellvibrionales</taxon>
        <taxon>Spongiibacteraceae</taxon>
        <taxon>BD1-7 clade</taxon>
    </lineage>
</organism>
<name>A0Y906_9GAMM</name>
<dbReference type="eggNOG" id="COG3153">
    <property type="taxonomic scope" value="Bacteria"/>
</dbReference>
<proteinExistence type="predicted"/>
<accession>A0Y906</accession>
<comment type="caution">
    <text evidence="2">The sequence shown here is derived from an EMBL/GenBank/DDBJ whole genome shotgun (WGS) entry which is preliminary data.</text>
</comment>
<reference evidence="2 3" key="1">
    <citation type="journal article" date="2010" name="J. Bacteriol.">
        <title>Genome sequence of the oligotrophic marine Gammaproteobacterium HTCC2143, isolated from the Oregon Coast.</title>
        <authorList>
            <person name="Oh H.M."/>
            <person name="Kang I."/>
            <person name="Ferriera S."/>
            <person name="Giovannoni S.J."/>
            <person name="Cho J.C."/>
        </authorList>
    </citation>
    <scope>NUCLEOTIDE SEQUENCE [LARGE SCALE GENOMIC DNA]</scope>
    <source>
        <strain evidence="2 3">HTCC2143</strain>
    </source>
</reference>
<dbReference type="OrthoDB" id="7678938at2"/>
<dbReference type="Gene3D" id="3.40.630.30">
    <property type="match status" value="1"/>
</dbReference>
<gene>
    <name evidence="2" type="ORF">GP2143_15181</name>
</gene>
<evidence type="ECO:0000259" key="1">
    <source>
        <dbReference type="PROSITE" id="PS51186"/>
    </source>
</evidence>
<dbReference type="InterPro" id="IPR016181">
    <property type="entry name" value="Acyl_CoA_acyltransferase"/>
</dbReference>
<dbReference type="PROSITE" id="PS51186">
    <property type="entry name" value="GNAT"/>
    <property type="match status" value="1"/>
</dbReference>
<keyword evidence="2" id="KW-0808">Transferase</keyword>
<dbReference type="AlphaFoldDB" id="A0Y906"/>
<sequence>MRKIIETEIGSDFSKQLYSMLVGEWNDMEAFESTKFGLSIPNPMVVVEHNQVIGGAAFTRYQKPDSNDVVIWLNALYIRPESRGQGIATDLIHALHGIAKGLHALTDVADLYIKAGWNIVKEDENGTIVKQL</sequence>
<evidence type="ECO:0000313" key="2">
    <source>
        <dbReference type="EMBL" id="EAW32610.1"/>
    </source>
</evidence>
<dbReference type="GO" id="GO:0016747">
    <property type="term" value="F:acyltransferase activity, transferring groups other than amino-acyl groups"/>
    <property type="evidence" value="ECO:0007669"/>
    <property type="project" value="InterPro"/>
</dbReference>
<dbReference type="CDD" id="cd04301">
    <property type="entry name" value="NAT_SF"/>
    <property type="match status" value="1"/>
</dbReference>
<evidence type="ECO:0000313" key="3">
    <source>
        <dbReference type="Proteomes" id="UP000004931"/>
    </source>
</evidence>
<dbReference type="EMBL" id="AAVT01000001">
    <property type="protein sequence ID" value="EAW32610.1"/>
    <property type="molecule type" value="Genomic_DNA"/>
</dbReference>
<dbReference type="Proteomes" id="UP000004931">
    <property type="component" value="Unassembled WGS sequence"/>
</dbReference>
<keyword evidence="3" id="KW-1185">Reference proteome</keyword>